<keyword evidence="1" id="KW-0472">Membrane</keyword>
<dbReference type="Proteomes" id="UP000571018">
    <property type="component" value="Unassembled WGS sequence"/>
</dbReference>
<evidence type="ECO:0000313" key="2">
    <source>
        <dbReference type="EMBL" id="MBA5730135.1"/>
    </source>
</evidence>
<gene>
    <name evidence="2" type="ORF">HW423_10100</name>
</gene>
<evidence type="ECO:0008006" key="4">
    <source>
        <dbReference type="Google" id="ProtNLM"/>
    </source>
</evidence>
<comment type="caution">
    <text evidence="2">The sequence shown here is derived from an EMBL/GenBank/DDBJ whole genome shotgun (WGS) entry which is preliminary data.</text>
</comment>
<reference evidence="2 3" key="1">
    <citation type="submission" date="2020-06" db="EMBL/GenBank/DDBJ databases">
        <title>Reclassification of Facklamia ignava, Facklamia soureckii and Facklami tabacinasalis as Falseniella iganva gen. nov., comb. nov., Hutsoniella ignava gen. nov., comb. nov., and Ruoffia tabacinasalis gen. nov., comb. nov and description of Ruoffia haltotolerans sp. nov., isolated from hypersaline Inland Sea of Qatar.</title>
        <authorList>
            <person name="Fotedar R."/>
            <person name="Sankaranarayanan K."/>
            <person name="Lawson P."/>
            <person name="Caldwell M."/>
            <person name="Zeyara A."/>
            <person name="Al Malki A."/>
            <person name="Ali M."/>
        </authorList>
    </citation>
    <scope>NUCLEOTIDE SEQUENCE [LARGE SCALE GENOMIC DNA]</scope>
    <source>
        <strain evidence="2 3">INB8</strain>
    </source>
</reference>
<dbReference type="AlphaFoldDB" id="A0A839A9D5"/>
<accession>A0A839A9D5</accession>
<feature type="transmembrane region" description="Helical" evidence="1">
    <location>
        <begin position="105"/>
        <end position="129"/>
    </location>
</feature>
<protein>
    <recommendedName>
        <fullName evidence="4">CvpA family protein</fullName>
    </recommendedName>
</protein>
<keyword evidence="1" id="KW-0812">Transmembrane</keyword>
<evidence type="ECO:0000256" key="1">
    <source>
        <dbReference type="SAM" id="Phobius"/>
    </source>
</evidence>
<dbReference type="EMBL" id="JACAOA010000039">
    <property type="protein sequence ID" value="MBA5730135.1"/>
    <property type="molecule type" value="Genomic_DNA"/>
</dbReference>
<organism evidence="2 3">
    <name type="scientific">Ruoffia halotolerans</name>
    <dbReference type="NCBI Taxonomy" id="2748684"/>
    <lineage>
        <taxon>Bacteria</taxon>
        <taxon>Bacillati</taxon>
        <taxon>Bacillota</taxon>
        <taxon>Bacilli</taxon>
        <taxon>Lactobacillales</taxon>
        <taxon>Aerococcaceae</taxon>
        <taxon>Ruoffia</taxon>
    </lineage>
</organism>
<sequence>MKDVTDTFKNRNWKESFQNRMSKNKLSGGKVRYLYIVLAMLIALYYYIMLPPLHYASLDFWFFLFLIVAGVLIIELLADSVKTFSKLKNGETGFSMPKFSLKYKLLVYPWPILLVIGVVTYLVLSPVFFSDGYSNMITVDQASFEEDFPETNINQIPLVDRDTAERLGNRQLGNITELVSQFEVAGDYTQITIDSAPYRVSPLEYAGFFRWLNNFQTGIPHYIQVDNVTGEVQLQTPPEPIRYSHSEILNRDVMRKLRFSNPFALFEAPTFEIDDEGNPYYIASTYTRNFFIREPEVNGVIVLNAMTGETNTYSLEEIPSWIDRVYGADLIMHQLTMQGYYRNGFFNSLFAQKGVTEPTAGYNYLPIGDDLYLYTGITSVVADESNIGFVLVNLRTKEAQMYPLSAAEEFSAMRSAEGSVQETSYTATFPLLININGNPMYILTLKDNSGLIKEYALVDVQNYQSVYVESSVSQLMQAYAVDNPLDIEEIETEDDLNEFTGEVDAVQAVVVEGNTVYYFTFDGTVYKADISLNDHLPFLEAGTEVDFTATESGEVREIEW</sequence>
<keyword evidence="1" id="KW-1133">Transmembrane helix</keyword>
<proteinExistence type="predicted"/>
<name>A0A839A9D5_9LACT</name>
<dbReference type="RefSeq" id="WP_218931790.1">
    <property type="nucleotide sequence ID" value="NZ_JACAOA010000039.1"/>
</dbReference>
<evidence type="ECO:0000313" key="3">
    <source>
        <dbReference type="Proteomes" id="UP000571018"/>
    </source>
</evidence>
<keyword evidence="3" id="KW-1185">Reference proteome</keyword>
<feature type="transmembrane region" description="Helical" evidence="1">
    <location>
        <begin position="31"/>
        <end position="48"/>
    </location>
</feature>
<feature type="transmembrane region" description="Helical" evidence="1">
    <location>
        <begin position="60"/>
        <end position="78"/>
    </location>
</feature>